<evidence type="ECO:0000256" key="1">
    <source>
        <dbReference type="ARBA" id="ARBA00023118"/>
    </source>
</evidence>
<dbReference type="Pfam" id="PF03787">
    <property type="entry name" value="RAMPs"/>
    <property type="match status" value="1"/>
</dbReference>
<evidence type="ECO:0000313" key="4">
    <source>
        <dbReference type="EMBL" id="ACN99502.1"/>
    </source>
</evidence>
<evidence type="ECO:0000259" key="3">
    <source>
        <dbReference type="Pfam" id="PF03787"/>
    </source>
</evidence>
<proteinExistence type="predicted"/>
<gene>
    <name evidence="4" type="ordered locus">SULAZ_0858</name>
</gene>
<keyword evidence="5" id="KW-1185">Reference proteome</keyword>
<organism evidence="4 5">
    <name type="scientific">Sulfurihydrogenibium azorense (strain DSM 15241 / OCM 825 / Az-Fu1)</name>
    <dbReference type="NCBI Taxonomy" id="204536"/>
    <lineage>
        <taxon>Bacteria</taxon>
        <taxon>Pseudomonadati</taxon>
        <taxon>Aquificota</taxon>
        <taxon>Aquificia</taxon>
        <taxon>Aquificales</taxon>
        <taxon>Hydrogenothermaceae</taxon>
        <taxon>Sulfurihydrogenibium</taxon>
    </lineage>
</organism>
<dbReference type="STRING" id="204536.SULAZ_0858"/>
<dbReference type="PANTHER" id="PTHR36700">
    <property type="entry name" value="CRISPR SYSTEM CMR SUBUNIT CMR4"/>
    <property type="match status" value="1"/>
</dbReference>
<dbReference type="eggNOG" id="COG1336">
    <property type="taxonomic scope" value="Bacteria"/>
</dbReference>
<dbReference type="HOGENOM" id="CLU_047795_1_1_0"/>
<reference evidence="4 5" key="1">
    <citation type="journal article" date="2009" name="J. Bacteriol.">
        <title>Complete and draft genome sequences of six members of the Aquificales.</title>
        <authorList>
            <person name="Reysenbach A.L."/>
            <person name="Hamamura N."/>
            <person name="Podar M."/>
            <person name="Griffiths E."/>
            <person name="Ferreira S."/>
            <person name="Hochstein R."/>
            <person name="Heidelberg J."/>
            <person name="Johnson J."/>
            <person name="Mead D."/>
            <person name="Pohorille A."/>
            <person name="Sarmiento M."/>
            <person name="Schweighofer K."/>
            <person name="Seshadri R."/>
            <person name="Voytek M.A."/>
        </authorList>
    </citation>
    <scope>NUCLEOTIDE SEQUENCE [LARGE SCALE GENOMIC DNA]</scope>
    <source>
        <strain evidence="5">Az-Fu1 / DSM 15241 / OCM 825</strain>
    </source>
</reference>
<evidence type="ECO:0000313" key="5">
    <source>
        <dbReference type="Proteomes" id="UP000001369"/>
    </source>
</evidence>
<dbReference type="InterPro" id="IPR005537">
    <property type="entry name" value="RAMP_III_fam"/>
</dbReference>
<evidence type="ECO:0000256" key="2">
    <source>
        <dbReference type="SAM" id="MobiDB-lite"/>
    </source>
</evidence>
<accession>C1DUQ0</accession>
<feature type="domain" description="CRISPR type III-associated protein" evidence="3">
    <location>
        <begin position="12"/>
        <end position="345"/>
    </location>
</feature>
<dbReference type="EMBL" id="CP001229">
    <property type="protein sequence ID" value="ACN99502.1"/>
    <property type="molecule type" value="Genomic_DNA"/>
</dbReference>
<dbReference type="PANTHER" id="PTHR36700:SF1">
    <property type="entry name" value="CRISPR SYSTEM CMR SUBUNIT CMR4"/>
    <property type="match status" value="1"/>
</dbReference>
<dbReference type="InterPro" id="IPR013410">
    <property type="entry name" value="CRISPR-assoc_RAMP_Cmr4"/>
</dbReference>
<name>C1DUQ0_SULAA</name>
<sequence>MVETLKIFALATDPIYIGTGGYTIGRVDNTIVRDPITNIPKIPGSSLAGTWRYYVVLEALTLKDLKDKQTSTDENKSQNGSTSDEKLENCNGKNNPTNDWKAFLGNQVLRVNCAGQDDAPFVERNDKNNTGHCGCCIVCKGFGFSKKDISWQGMIFFSDLKILLFPVFTFKGTKWITTASILQEIGINESSPRENKIKTKNGNERYLNLGWLYLEVESNHNISNSPVSNFSLKPEDIVIVPESLFSHIVNSNLEVRTSVSIDPITGSAKEGALFTTEAIPRGTIFYGNIRIFDKNNFINSNNKMNNKIGSLPSCEQLKDALKDSARYYESLGIGGMTTRGFGRLKIELINGNSQSGGSQNGQSNQ</sequence>
<dbReference type="Proteomes" id="UP000001369">
    <property type="component" value="Chromosome"/>
</dbReference>
<dbReference type="KEGG" id="saf:SULAZ_0858"/>
<dbReference type="GO" id="GO:0051607">
    <property type="term" value="P:defense response to virus"/>
    <property type="evidence" value="ECO:0007669"/>
    <property type="project" value="UniProtKB-KW"/>
</dbReference>
<dbReference type="RefSeq" id="WP_012674815.1">
    <property type="nucleotide sequence ID" value="NC_012438.1"/>
</dbReference>
<dbReference type="OrthoDB" id="9789361at2"/>
<protein>
    <submittedName>
        <fullName evidence="4">Crispr-associated ramp protein, Cmr4 family</fullName>
    </submittedName>
</protein>
<feature type="region of interest" description="Disordered" evidence="2">
    <location>
        <begin position="68"/>
        <end position="93"/>
    </location>
</feature>
<dbReference type="AlphaFoldDB" id="C1DUQ0"/>
<keyword evidence="1" id="KW-0051">Antiviral defense</keyword>